<proteinExistence type="predicted"/>
<dbReference type="Pfam" id="PF13911">
    <property type="entry name" value="AhpC-TSA_2"/>
    <property type="match status" value="1"/>
</dbReference>
<reference evidence="2" key="1">
    <citation type="submission" date="2023-08" db="EMBL/GenBank/DDBJ databases">
        <authorList>
            <person name="Audoor S."/>
            <person name="Bilcke G."/>
        </authorList>
    </citation>
    <scope>NUCLEOTIDE SEQUENCE</scope>
</reference>
<feature type="chain" id="PRO_5042032781" evidence="1">
    <location>
        <begin position="20"/>
        <end position="251"/>
    </location>
</feature>
<name>A0AAD2JMJ0_9STRA</name>
<accession>A0AAD2JMJ0</accession>
<evidence type="ECO:0000256" key="1">
    <source>
        <dbReference type="SAM" id="SignalP"/>
    </source>
</evidence>
<feature type="signal peptide" evidence="1">
    <location>
        <begin position="1"/>
        <end position="19"/>
    </location>
</feature>
<dbReference type="Proteomes" id="UP001295423">
    <property type="component" value="Unassembled WGS sequence"/>
</dbReference>
<dbReference type="EMBL" id="CAKOGP040002202">
    <property type="protein sequence ID" value="CAJ1964945.1"/>
    <property type="molecule type" value="Genomic_DNA"/>
</dbReference>
<evidence type="ECO:0000313" key="3">
    <source>
        <dbReference type="Proteomes" id="UP001295423"/>
    </source>
</evidence>
<gene>
    <name evidence="2" type="ORF">CYCCA115_LOCUS20872</name>
</gene>
<sequence length="251" mass="27157">MRLSIKLLPVLLAPMAAEAFVANPEANYRRSGLVNHNNNCIPTTTRLASSNDEALADNDCGCGPTTFAGNPSEAAKSMNSRKVMDKSPVYKLNGEKTTILQYGRRRTELLAAGVNLVIVSIGKPEVGKDLVKHLGIPDGEDLLFVDPSNEAYDNLDLNRGVGATFFNPATPLAFGRRVLAGKSMLSEELSEVLSKWKDAFYIPPKQEQAFYQGGTFLFSGDQTVYAHYDEATAAHAVPDEMIEMAVKTAGA</sequence>
<comment type="caution">
    <text evidence="2">The sequence shown here is derived from an EMBL/GenBank/DDBJ whole genome shotgun (WGS) entry which is preliminary data.</text>
</comment>
<keyword evidence="1" id="KW-0732">Signal</keyword>
<evidence type="ECO:0000313" key="2">
    <source>
        <dbReference type="EMBL" id="CAJ1964945.1"/>
    </source>
</evidence>
<organism evidence="2 3">
    <name type="scientific">Cylindrotheca closterium</name>
    <dbReference type="NCBI Taxonomy" id="2856"/>
    <lineage>
        <taxon>Eukaryota</taxon>
        <taxon>Sar</taxon>
        <taxon>Stramenopiles</taxon>
        <taxon>Ochrophyta</taxon>
        <taxon>Bacillariophyta</taxon>
        <taxon>Bacillariophyceae</taxon>
        <taxon>Bacillariophycidae</taxon>
        <taxon>Bacillariales</taxon>
        <taxon>Bacillariaceae</taxon>
        <taxon>Cylindrotheca</taxon>
    </lineage>
</organism>
<keyword evidence="3" id="KW-1185">Reference proteome</keyword>
<dbReference type="InterPro" id="IPR032801">
    <property type="entry name" value="PXL2A/B/C"/>
</dbReference>
<protein>
    <submittedName>
        <fullName evidence="2">Uncharacterized protein</fullName>
    </submittedName>
</protein>
<dbReference type="AlphaFoldDB" id="A0AAD2JMJ0"/>